<gene>
    <name evidence="2" type="ordered locus">PSMK_23110</name>
</gene>
<dbReference type="EMBL" id="AP012338">
    <property type="protein sequence ID" value="BAM04470.1"/>
    <property type="molecule type" value="Genomic_DNA"/>
</dbReference>
<dbReference type="KEGG" id="phm:PSMK_23110"/>
<proteinExistence type="predicted"/>
<organism evidence="2 3">
    <name type="scientific">Phycisphaera mikurensis (strain NBRC 102666 / KCTC 22515 / FYK2301M01)</name>
    <dbReference type="NCBI Taxonomy" id="1142394"/>
    <lineage>
        <taxon>Bacteria</taxon>
        <taxon>Pseudomonadati</taxon>
        <taxon>Planctomycetota</taxon>
        <taxon>Phycisphaerae</taxon>
        <taxon>Phycisphaerales</taxon>
        <taxon>Phycisphaeraceae</taxon>
        <taxon>Phycisphaera</taxon>
    </lineage>
</organism>
<evidence type="ECO:0000313" key="3">
    <source>
        <dbReference type="Proteomes" id="UP000007881"/>
    </source>
</evidence>
<feature type="transmembrane region" description="Helical" evidence="1">
    <location>
        <begin position="164"/>
        <end position="197"/>
    </location>
</feature>
<dbReference type="RefSeq" id="WP_014437685.1">
    <property type="nucleotide sequence ID" value="NC_017080.1"/>
</dbReference>
<keyword evidence="1" id="KW-0472">Membrane</keyword>
<dbReference type="Proteomes" id="UP000007881">
    <property type="component" value="Chromosome"/>
</dbReference>
<accession>I0IGT2</accession>
<evidence type="ECO:0000256" key="1">
    <source>
        <dbReference type="SAM" id="Phobius"/>
    </source>
</evidence>
<keyword evidence="1" id="KW-0812">Transmembrane</keyword>
<sequence>MSENGPNPPRSADTADFTYEDVLGWCEDCRRPLTASDPESGPGEAMPRACPHCLRAYDPAKPDSFRHAAPPPPAPWWRTPEAFWGYAALLSILVGRIVLNALGDPFFTAATRPGSGAYDSSMIVQGAGAVLAVVLGVGLVLPWVFLTVYLVLIATEHLGEGLPLAFGLGVFTGVVLFLGFPGGWLLAGGMLGGFAGVVKRWRELRD</sequence>
<keyword evidence="1" id="KW-1133">Transmembrane helix</keyword>
<feature type="transmembrane region" description="Helical" evidence="1">
    <location>
        <begin position="83"/>
        <end position="102"/>
    </location>
</feature>
<dbReference type="HOGENOM" id="CLU_1330915_0_0_0"/>
<feature type="transmembrane region" description="Helical" evidence="1">
    <location>
        <begin position="123"/>
        <end position="152"/>
    </location>
</feature>
<reference evidence="2 3" key="1">
    <citation type="submission" date="2012-02" db="EMBL/GenBank/DDBJ databases">
        <title>Complete genome sequence of Phycisphaera mikurensis NBRC 102666.</title>
        <authorList>
            <person name="Ankai A."/>
            <person name="Hosoyama A."/>
            <person name="Terui Y."/>
            <person name="Sekine M."/>
            <person name="Fukai R."/>
            <person name="Kato Y."/>
            <person name="Nakamura S."/>
            <person name="Yamada-Narita S."/>
            <person name="Kawakoshi A."/>
            <person name="Fukunaga Y."/>
            <person name="Yamazaki S."/>
            <person name="Fujita N."/>
        </authorList>
    </citation>
    <scope>NUCLEOTIDE SEQUENCE [LARGE SCALE GENOMIC DNA]</scope>
    <source>
        <strain evidence="3">NBRC 102666 / KCTC 22515 / FYK2301M01</strain>
    </source>
</reference>
<dbReference type="AlphaFoldDB" id="I0IGT2"/>
<name>I0IGT2_PHYMF</name>
<evidence type="ECO:0000313" key="2">
    <source>
        <dbReference type="EMBL" id="BAM04470.1"/>
    </source>
</evidence>
<protein>
    <submittedName>
        <fullName evidence="2">Uncharacterized protein</fullName>
    </submittedName>
</protein>
<keyword evidence="3" id="KW-1185">Reference proteome</keyword>